<feature type="region of interest" description="Disordered" evidence="1">
    <location>
        <begin position="36"/>
        <end position="94"/>
    </location>
</feature>
<evidence type="ECO:0000313" key="2">
    <source>
        <dbReference type="EMBL" id="MFD1538358.1"/>
    </source>
</evidence>
<gene>
    <name evidence="2" type="ORF">ACFSJ0_14995</name>
</gene>
<protein>
    <submittedName>
        <fullName evidence="2">Uncharacterized protein</fullName>
    </submittedName>
</protein>
<name>A0ABW4G6H4_9ACTN</name>
<evidence type="ECO:0000256" key="1">
    <source>
        <dbReference type="SAM" id="MobiDB-lite"/>
    </source>
</evidence>
<keyword evidence="3" id="KW-1185">Reference proteome</keyword>
<proteinExistence type="predicted"/>
<dbReference type="Proteomes" id="UP001597097">
    <property type="component" value="Unassembled WGS sequence"/>
</dbReference>
<dbReference type="RefSeq" id="WP_219533358.1">
    <property type="nucleotide sequence ID" value="NZ_JAHKRM010000017.1"/>
</dbReference>
<reference evidence="3" key="1">
    <citation type="journal article" date="2019" name="Int. J. Syst. Evol. Microbiol.">
        <title>The Global Catalogue of Microorganisms (GCM) 10K type strain sequencing project: providing services to taxonomists for standard genome sequencing and annotation.</title>
        <authorList>
            <consortium name="The Broad Institute Genomics Platform"/>
            <consortium name="The Broad Institute Genome Sequencing Center for Infectious Disease"/>
            <person name="Wu L."/>
            <person name="Ma J."/>
        </authorList>
    </citation>
    <scope>NUCLEOTIDE SEQUENCE [LARGE SCALE GENOMIC DNA]</scope>
    <source>
        <strain evidence="3">CGMCC 1.15399</strain>
    </source>
</reference>
<evidence type="ECO:0000313" key="3">
    <source>
        <dbReference type="Proteomes" id="UP001597097"/>
    </source>
</evidence>
<accession>A0ABW4G6H4</accession>
<comment type="caution">
    <text evidence="2">The sequence shown here is derived from an EMBL/GenBank/DDBJ whole genome shotgun (WGS) entry which is preliminary data.</text>
</comment>
<sequence>MSGFVRGKLLATLLGLSVVFSPLPVLGESSRTVLPAALPDHDRPPPASAKATAAATNATSGPAASPPPAPAIRPATLGGETPYGEGDWKPDKGT</sequence>
<organism evidence="2 3">
    <name type="scientific">Nonomuraea guangzhouensis</name>
    <dbReference type="NCBI Taxonomy" id="1291555"/>
    <lineage>
        <taxon>Bacteria</taxon>
        <taxon>Bacillati</taxon>
        <taxon>Actinomycetota</taxon>
        <taxon>Actinomycetes</taxon>
        <taxon>Streptosporangiales</taxon>
        <taxon>Streptosporangiaceae</taxon>
        <taxon>Nonomuraea</taxon>
    </lineage>
</organism>
<feature type="compositionally biased region" description="Low complexity" evidence="1">
    <location>
        <begin position="48"/>
        <end position="63"/>
    </location>
</feature>
<dbReference type="EMBL" id="JBHUCM010000013">
    <property type="protein sequence ID" value="MFD1538358.1"/>
    <property type="molecule type" value="Genomic_DNA"/>
</dbReference>